<dbReference type="KEGG" id="mym:A176_001591"/>
<dbReference type="AlphaFoldDB" id="A0A0H4WPJ6"/>
<sequence>MTDQPASLSFFARFWLAWLCFWRCLLSREFAQAVLPASKAYDAGQLAQLPSGGPAPTPSPQPEEVRPAPRPVAPPAALPPEREHASALSLLGMLQREGRFVDFLQENVSAFSDAEVGAAARIVHEGCRKVAQTYLTLERVLPQNEGDAVPVPAGFDAQRIRLTGNVAGQPPFNGVLRHHGWMTTAVKLPTVSPAIDPRVLAPAEVELS</sequence>
<organism evidence="3 4">
    <name type="scientific">Pseudomyxococcus hansupus</name>
    <dbReference type="NCBI Taxonomy" id="1297742"/>
    <lineage>
        <taxon>Bacteria</taxon>
        <taxon>Pseudomonadati</taxon>
        <taxon>Myxococcota</taxon>
        <taxon>Myxococcia</taxon>
        <taxon>Myxococcales</taxon>
        <taxon>Cystobacterineae</taxon>
        <taxon>Myxococcaceae</taxon>
        <taxon>Pseudomyxococcus</taxon>
    </lineage>
</organism>
<dbReference type="EMBL" id="CP012109">
    <property type="protein sequence ID" value="AKQ64679.1"/>
    <property type="molecule type" value="Genomic_DNA"/>
</dbReference>
<dbReference type="Pfam" id="PF10816">
    <property type="entry name" value="DUF2760"/>
    <property type="match status" value="1"/>
</dbReference>
<protein>
    <recommendedName>
        <fullName evidence="2">DUF2760 domain-containing protein</fullName>
    </recommendedName>
</protein>
<evidence type="ECO:0000259" key="2">
    <source>
        <dbReference type="Pfam" id="PF10816"/>
    </source>
</evidence>
<gene>
    <name evidence="3" type="ORF">A176_001591</name>
</gene>
<dbReference type="InterPro" id="IPR021212">
    <property type="entry name" value="DUF2760"/>
</dbReference>
<dbReference type="RefSeq" id="WP_002634615.1">
    <property type="nucleotide sequence ID" value="NZ_CP012109.1"/>
</dbReference>
<dbReference type="eggNOG" id="ENOG5032SHU">
    <property type="taxonomic scope" value="Bacteria"/>
</dbReference>
<keyword evidence="4" id="KW-1185">Reference proteome</keyword>
<dbReference type="PATRIC" id="fig|1297742.4.peg.1606"/>
<dbReference type="OrthoDB" id="21395at2"/>
<proteinExistence type="predicted"/>
<feature type="region of interest" description="Disordered" evidence="1">
    <location>
        <begin position="46"/>
        <end position="79"/>
    </location>
</feature>
<name>A0A0H4WPJ6_9BACT</name>
<feature type="domain" description="DUF2760" evidence="2">
    <location>
        <begin position="84"/>
        <end position="206"/>
    </location>
</feature>
<accession>A0A0H4WPJ6</accession>
<evidence type="ECO:0000313" key="3">
    <source>
        <dbReference type="EMBL" id="AKQ64679.1"/>
    </source>
</evidence>
<reference evidence="3 4" key="1">
    <citation type="journal article" date="2016" name="PLoS ONE">
        <title>Complete Genome Sequence and Comparative Genomics of a Novel Myxobacterium Myxococcus hansupus.</title>
        <authorList>
            <person name="Sharma G."/>
            <person name="Narwani T."/>
            <person name="Subramanian S."/>
        </authorList>
    </citation>
    <scope>NUCLEOTIDE SEQUENCE [LARGE SCALE GENOMIC DNA]</scope>
    <source>
        <strain evidence="4">mixupus</strain>
    </source>
</reference>
<feature type="compositionally biased region" description="Pro residues" evidence="1">
    <location>
        <begin position="68"/>
        <end position="78"/>
    </location>
</feature>
<evidence type="ECO:0000313" key="4">
    <source>
        <dbReference type="Proteomes" id="UP000009026"/>
    </source>
</evidence>
<dbReference type="STRING" id="1297742.A176_001591"/>
<evidence type="ECO:0000256" key="1">
    <source>
        <dbReference type="SAM" id="MobiDB-lite"/>
    </source>
</evidence>
<dbReference type="Proteomes" id="UP000009026">
    <property type="component" value="Chromosome"/>
</dbReference>